<evidence type="ECO:0000313" key="4">
    <source>
        <dbReference type="Proteomes" id="UP000247681"/>
    </source>
</evidence>
<gene>
    <name evidence="3" type="ORF">DMB68_01035</name>
</gene>
<keyword evidence="1" id="KW-0732">Signal</keyword>
<dbReference type="PANTHER" id="PTHR30383">
    <property type="entry name" value="THIOESTERASE 1/PROTEASE 1/LYSOPHOSPHOLIPASE L1"/>
    <property type="match status" value="1"/>
</dbReference>
<dbReference type="InterPro" id="IPR036514">
    <property type="entry name" value="SGNH_hydro_sf"/>
</dbReference>
<dbReference type="EMBL" id="QJHL01000001">
    <property type="protein sequence ID" value="PXY45807.1"/>
    <property type="molecule type" value="Genomic_DNA"/>
</dbReference>
<protein>
    <submittedName>
        <fullName evidence="3">G-D-S-L family lipolytic protein</fullName>
    </submittedName>
</protein>
<dbReference type="Gene3D" id="3.40.50.1110">
    <property type="entry name" value="SGNH hydrolase"/>
    <property type="match status" value="1"/>
</dbReference>
<feature type="signal peptide" evidence="1">
    <location>
        <begin position="1"/>
        <end position="20"/>
    </location>
</feature>
<sequence>MMLKKFIFAFALFLSIHSFAQKVPFYNDIQAFKKEDSLKAPVKNPVLFIGSSSFTKWTSLQQDFPTIPVLNRAFGGSDLLDIIRFEKEVIFKYQARKIVIYCGENDLASSEKITPAEVFNRFKILYENIRKQQPKVPIVYVSIKPSISRWKMKERQIQTNKLIEAFINKKRNIVFVNIWSKMLDENGNPKKDIFSSDNLHMNDEGYKIWIEALKDKLN</sequence>
<dbReference type="PANTHER" id="PTHR30383:SF5">
    <property type="entry name" value="SGNH HYDROLASE-TYPE ESTERASE DOMAIN-CONTAINING PROTEIN"/>
    <property type="match status" value="1"/>
</dbReference>
<organism evidence="3 4">
    <name type="scientific">Flavobacterium hydrophilum</name>
    <dbReference type="NCBI Taxonomy" id="2211445"/>
    <lineage>
        <taxon>Bacteria</taxon>
        <taxon>Pseudomonadati</taxon>
        <taxon>Bacteroidota</taxon>
        <taxon>Flavobacteriia</taxon>
        <taxon>Flavobacteriales</taxon>
        <taxon>Flavobacteriaceae</taxon>
        <taxon>Flavobacterium</taxon>
    </lineage>
</organism>
<accession>A0A2V4C487</accession>
<feature type="domain" description="SGNH hydrolase-type esterase" evidence="2">
    <location>
        <begin position="56"/>
        <end position="208"/>
    </location>
</feature>
<dbReference type="GO" id="GO:0004622">
    <property type="term" value="F:phosphatidylcholine lysophospholipase activity"/>
    <property type="evidence" value="ECO:0007669"/>
    <property type="project" value="TreeGrafter"/>
</dbReference>
<dbReference type="Proteomes" id="UP000247681">
    <property type="component" value="Unassembled WGS sequence"/>
</dbReference>
<keyword evidence="4" id="KW-1185">Reference proteome</keyword>
<dbReference type="RefSeq" id="WP_110344831.1">
    <property type="nucleotide sequence ID" value="NZ_QJHL01000001.1"/>
</dbReference>
<dbReference type="SUPFAM" id="SSF52266">
    <property type="entry name" value="SGNH hydrolase"/>
    <property type="match status" value="1"/>
</dbReference>
<dbReference type="AlphaFoldDB" id="A0A2V4C487"/>
<comment type="caution">
    <text evidence="3">The sequence shown here is derived from an EMBL/GenBank/DDBJ whole genome shotgun (WGS) entry which is preliminary data.</text>
</comment>
<name>A0A2V4C487_9FLAO</name>
<dbReference type="InterPro" id="IPR051532">
    <property type="entry name" value="Ester_Hydrolysis_Enzymes"/>
</dbReference>
<dbReference type="InterPro" id="IPR013830">
    <property type="entry name" value="SGNH_hydro"/>
</dbReference>
<evidence type="ECO:0000313" key="3">
    <source>
        <dbReference type="EMBL" id="PXY45807.1"/>
    </source>
</evidence>
<proteinExistence type="predicted"/>
<dbReference type="OrthoDB" id="9790057at2"/>
<feature type="chain" id="PRO_5016005469" evidence="1">
    <location>
        <begin position="21"/>
        <end position="218"/>
    </location>
</feature>
<dbReference type="Pfam" id="PF13472">
    <property type="entry name" value="Lipase_GDSL_2"/>
    <property type="match status" value="1"/>
</dbReference>
<reference evidence="3 4" key="1">
    <citation type="submission" date="2018-05" db="EMBL/GenBank/DDBJ databases">
        <title>Flavobacterium sp. strain IMCC34758, incomplete genome.</title>
        <authorList>
            <person name="Joung Y."/>
        </authorList>
    </citation>
    <scope>NUCLEOTIDE SEQUENCE [LARGE SCALE GENOMIC DNA]</scope>
    <source>
        <strain evidence="3 4">IMCC34758</strain>
    </source>
</reference>
<evidence type="ECO:0000256" key="1">
    <source>
        <dbReference type="SAM" id="SignalP"/>
    </source>
</evidence>
<evidence type="ECO:0000259" key="2">
    <source>
        <dbReference type="Pfam" id="PF13472"/>
    </source>
</evidence>